<dbReference type="InterPro" id="IPR013088">
    <property type="entry name" value="Znf_NHR/GATA"/>
</dbReference>
<dbReference type="InterPro" id="IPR000679">
    <property type="entry name" value="Znf_GATA"/>
</dbReference>
<feature type="region of interest" description="Disordered" evidence="9">
    <location>
        <begin position="1"/>
        <end position="22"/>
    </location>
</feature>
<comment type="subcellular location">
    <subcellularLocation>
        <location evidence="1">Nucleus</location>
    </subcellularLocation>
</comment>
<dbReference type="AlphaFoldDB" id="A0A6A6XWP1"/>
<evidence type="ECO:0000256" key="5">
    <source>
        <dbReference type="ARBA" id="ARBA00023015"/>
    </source>
</evidence>
<evidence type="ECO:0000313" key="12">
    <source>
        <dbReference type="Proteomes" id="UP000799757"/>
    </source>
</evidence>
<dbReference type="GO" id="GO:0000122">
    <property type="term" value="P:negative regulation of transcription by RNA polymerase II"/>
    <property type="evidence" value="ECO:0007669"/>
    <property type="project" value="TreeGrafter"/>
</dbReference>
<accession>A0A6A6XWP1</accession>
<evidence type="ECO:0000256" key="8">
    <source>
        <dbReference type="PROSITE-ProRule" id="PRU00094"/>
    </source>
</evidence>
<dbReference type="PROSITE" id="PS50114">
    <property type="entry name" value="GATA_ZN_FINGER_2"/>
    <property type="match status" value="1"/>
</dbReference>
<evidence type="ECO:0000256" key="6">
    <source>
        <dbReference type="ARBA" id="ARBA00023163"/>
    </source>
</evidence>
<dbReference type="InterPro" id="IPR039355">
    <property type="entry name" value="Transcription_factor_GATA"/>
</dbReference>
<reference evidence="11" key="1">
    <citation type="journal article" date="2020" name="Stud. Mycol.">
        <title>101 Dothideomycetes genomes: a test case for predicting lifestyles and emergence of pathogens.</title>
        <authorList>
            <person name="Haridas S."/>
            <person name="Albert R."/>
            <person name="Binder M."/>
            <person name="Bloem J."/>
            <person name="Labutti K."/>
            <person name="Salamov A."/>
            <person name="Andreopoulos B."/>
            <person name="Baker S."/>
            <person name="Barry K."/>
            <person name="Bills G."/>
            <person name="Bluhm B."/>
            <person name="Cannon C."/>
            <person name="Castanera R."/>
            <person name="Culley D."/>
            <person name="Daum C."/>
            <person name="Ezra D."/>
            <person name="Gonzalez J."/>
            <person name="Henrissat B."/>
            <person name="Kuo A."/>
            <person name="Liang C."/>
            <person name="Lipzen A."/>
            <person name="Lutzoni F."/>
            <person name="Magnuson J."/>
            <person name="Mondo S."/>
            <person name="Nolan M."/>
            <person name="Ohm R."/>
            <person name="Pangilinan J."/>
            <person name="Park H.-J."/>
            <person name="Ramirez L."/>
            <person name="Alfaro M."/>
            <person name="Sun H."/>
            <person name="Tritt A."/>
            <person name="Yoshinaga Y."/>
            <person name="Zwiers L.-H."/>
            <person name="Turgeon B."/>
            <person name="Goodwin S."/>
            <person name="Spatafora J."/>
            <person name="Crous P."/>
            <person name="Grigoriev I."/>
        </authorList>
    </citation>
    <scope>NUCLEOTIDE SEQUENCE</scope>
    <source>
        <strain evidence="11">CBS 109.77</strain>
    </source>
</reference>
<dbReference type="GO" id="GO:0008270">
    <property type="term" value="F:zinc ion binding"/>
    <property type="evidence" value="ECO:0007669"/>
    <property type="project" value="UniProtKB-KW"/>
</dbReference>
<dbReference type="PRINTS" id="PR00619">
    <property type="entry name" value="GATAZNFINGER"/>
</dbReference>
<gene>
    <name evidence="11" type="ORF">K505DRAFT_227482</name>
</gene>
<feature type="domain" description="GATA-type" evidence="10">
    <location>
        <begin position="21"/>
        <end position="68"/>
    </location>
</feature>
<protein>
    <recommendedName>
        <fullName evidence="10">GATA-type domain-containing protein</fullName>
    </recommendedName>
</protein>
<keyword evidence="12" id="KW-1185">Reference proteome</keyword>
<feature type="compositionally biased region" description="Polar residues" evidence="9">
    <location>
        <begin position="110"/>
        <end position="136"/>
    </location>
</feature>
<feature type="region of interest" description="Disordered" evidence="9">
    <location>
        <begin position="239"/>
        <end position="286"/>
    </location>
</feature>
<evidence type="ECO:0000256" key="7">
    <source>
        <dbReference type="ARBA" id="ARBA00023242"/>
    </source>
</evidence>
<evidence type="ECO:0000256" key="4">
    <source>
        <dbReference type="ARBA" id="ARBA00022833"/>
    </source>
</evidence>
<keyword evidence="2" id="KW-0479">Metal-binding</keyword>
<feature type="compositionally biased region" description="Polar residues" evidence="9">
    <location>
        <begin position="11"/>
        <end position="22"/>
    </location>
</feature>
<evidence type="ECO:0000256" key="1">
    <source>
        <dbReference type="ARBA" id="ARBA00004123"/>
    </source>
</evidence>
<feature type="region of interest" description="Disordered" evidence="9">
    <location>
        <begin position="154"/>
        <end position="176"/>
    </location>
</feature>
<name>A0A6A6XWP1_9PLEO</name>
<evidence type="ECO:0000256" key="9">
    <source>
        <dbReference type="SAM" id="MobiDB-lite"/>
    </source>
</evidence>
<sequence length="286" mass="30886">MTYATAAPASSGGQANSPPVCQNCSTSTTPLWRRDESGSVLCNACGLFLKLHGRPRPISLKTDVIKSRNRVKTGAQGGRKKPADGNGLPAAHPDADGSLGLAQHRRASGKISSGLSDRSQSPISRTVTPGLQHSSNIAPQHLFDGVLHPDAYQSPSLPSFLRQPSPGSTSSVNGSHLEPPLSYDALAAQNTMLRTRVSELEVINGLFQGRVRELENGEEEARRIDLTTRATEAQLRAELEESRQRETDLKRRLDEVENEGPRHKKMRLSDMVDDSRASTPIGSLGE</sequence>
<dbReference type="OrthoDB" id="515401at2759"/>
<feature type="compositionally biased region" description="Polar residues" evidence="9">
    <location>
        <begin position="277"/>
        <end position="286"/>
    </location>
</feature>
<feature type="compositionally biased region" description="Polar residues" evidence="9">
    <location>
        <begin position="165"/>
        <end position="174"/>
    </location>
</feature>
<dbReference type="Pfam" id="PF00320">
    <property type="entry name" value="GATA"/>
    <property type="match status" value="1"/>
</dbReference>
<keyword evidence="5" id="KW-0805">Transcription regulation</keyword>
<dbReference type="PROSITE" id="PS00344">
    <property type="entry name" value="GATA_ZN_FINGER_1"/>
    <property type="match status" value="1"/>
</dbReference>
<dbReference type="SMART" id="SM00401">
    <property type="entry name" value="ZnF_GATA"/>
    <property type="match status" value="1"/>
</dbReference>
<evidence type="ECO:0000313" key="11">
    <source>
        <dbReference type="EMBL" id="KAF2800932.1"/>
    </source>
</evidence>
<evidence type="ECO:0000256" key="3">
    <source>
        <dbReference type="ARBA" id="ARBA00022771"/>
    </source>
</evidence>
<dbReference type="GO" id="GO:0045944">
    <property type="term" value="P:positive regulation of transcription by RNA polymerase II"/>
    <property type="evidence" value="ECO:0007669"/>
    <property type="project" value="TreeGrafter"/>
</dbReference>
<keyword evidence="4" id="KW-0862">Zinc</keyword>
<evidence type="ECO:0000259" key="10">
    <source>
        <dbReference type="PROSITE" id="PS50114"/>
    </source>
</evidence>
<dbReference type="GO" id="GO:0005634">
    <property type="term" value="C:nucleus"/>
    <property type="evidence" value="ECO:0007669"/>
    <property type="project" value="UniProtKB-SubCell"/>
</dbReference>
<organism evidence="11 12">
    <name type="scientific">Melanomma pulvis-pyrius CBS 109.77</name>
    <dbReference type="NCBI Taxonomy" id="1314802"/>
    <lineage>
        <taxon>Eukaryota</taxon>
        <taxon>Fungi</taxon>
        <taxon>Dikarya</taxon>
        <taxon>Ascomycota</taxon>
        <taxon>Pezizomycotina</taxon>
        <taxon>Dothideomycetes</taxon>
        <taxon>Pleosporomycetidae</taxon>
        <taxon>Pleosporales</taxon>
        <taxon>Melanommataceae</taxon>
        <taxon>Melanomma</taxon>
    </lineage>
</organism>
<dbReference type="PANTHER" id="PTHR10071:SF338">
    <property type="entry name" value="GATA-TYPE DOMAIN-CONTAINING PROTEIN"/>
    <property type="match status" value="1"/>
</dbReference>
<dbReference type="CDD" id="cd00202">
    <property type="entry name" value="ZnF_GATA"/>
    <property type="match status" value="1"/>
</dbReference>
<dbReference type="PANTHER" id="PTHR10071">
    <property type="entry name" value="TRANSCRIPTION FACTOR GATA FAMILY MEMBER"/>
    <property type="match status" value="1"/>
</dbReference>
<feature type="compositionally biased region" description="Basic and acidic residues" evidence="9">
    <location>
        <begin position="239"/>
        <end position="276"/>
    </location>
</feature>
<dbReference type="Pfam" id="PF25026">
    <property type="entry name" value="Asd-4"/>
    <property type="match status" value="1"/>
</dbReference>
<keyword evidence="6" id="KW-0804">Transcription</keyword>
<feature type="region of interest" description="Disordered" evidence="9">
    <location>
        <begin position="61"/>
        <end position="136"/>
    </location>
</feature>
<dbReference type="GO" id="GO:0000981">
    <property type="term" value="F:DNA-binding transcription factor activity, RNA polymerase II-specific"/>
    <property type="evidence" value="ECO:0007669"/>
    <property type="project" value="TreeGrafter"/>
</dbReference>
<dbReference type="SUPFAM" id="SSF57716">
    <property type="entry name" value="Glucocorticoid receptor-like (DNA-binding domain)"/>
    <property type="match status" value="1"/>
</dbReference>
<proteinExistence type="predicted"/>
<keyword evidence="7" id="KW-0539">Nucleus</keyword>
<dbReference type="Proteomes" id="UP000799757">
    <property type="component" value="Unassembled WGS sequence"/>
</dbReference>
<evidence type="ECO:0000256" key="2">
    <source>
        <dbReference type="ARBA" id="ARBA00022723"/>
    </source>
</evidence>
<dbReference type="EMBL" id="MU001740">
    <property type="protein sequence ID" value="KAF2800932.1"/>
    <property type="molecule type" value="Genomic_DNA"/>
</dbReference>
<keyword evidence="3 8" id="KW-0863">Zinc-finger</keyword>
<dbReference type="Gene3D" id="3.30.50.10">
    <property type="entry name" value="Erythroid Transcription Factor GATA-1, subunit A"/>
    <property type="match status" value="1"/>
</dbReference>
<dbReference type="InterPro" id="IPR056998">
    <property type="entry name" value="Asd-4/GZF3_helical"/>
</dbReference>
<dbReference type="FunFam" id="3.30.50.10:FF:000007">
    <property type="entry name" value="Nitrogen regulatory AreA, N-terminal"/>
    <property type="match status" value="1"/>
</dbReference>
<dbReference type="GO" id="GO:0000978">
    <property type="term" value="F:RNA polymerase II cis-regulatory region sequence-specific DNA binding"/>
    <property type="evidence" value="ECO:0007669"/>
    <property type="project" value="TreeGrafter"/>
</dbReference>